<feature type="domain" description="Formiminotransferase N-terminal subdomain" evidence="2">
    <location>
        <begin position="78"/>
        <end position="380"/>
    </location>
</feature>
<accession>A0A8J4BSK5</accession>
<dbReference type="SUPFAM" id="SSF55116">
    <property type="entry name" value="Formiminotransferase domain of formiminotransferase-cyclodeaminase"/>
    <property type="match status" value="3"/>
</dbReference>
<dbReference type="InterPro" id="IPR037064">
    <property type="entry name" value="Formiminotransferase_N_sf"/>
</dbReference>
<feature type="compositionally biased region" description="Basic residues" evidence="1">
    <location>
        <begin position="208"/>
        <end position="217"/>
    </location>
</feature>
<name>A0A8J4BSK5_9CHLO</name>
<feature type="region of interest" description="Disordered" evidence="1">
    <location>
        <begin position="331"/>
        <end position="350"/>
    </location>
</feature>
<dbReference type="Gene3D" id="3.30.990.10">
    <property type="entry name" value="Formiminotransferase, N-terminal subdomain"/>
    <property type="match status" value="2"/>
</dbReference>
<evidence type="ECO:0000259" key="2">
    <source>
        <dbReference type="SMART" id="SM01222"/>
    </source>
</evidence>
<reference evidence="3" key="1">
    <citation type="journal article" date="2021" name="Proc. Natl. Acad. Sci. U.S.A.">
        <title>Three genomes in the algal genus Volvox reveal the fate of a haploid sex-determining region after a transition to homothallism.</title>
        <authorList>
            <person name="Yamamoto K."/>
            <person name="Hamaji T."/>
            <person name="Kawai-Toyooka H."/>
            <person name="Matsuzaki R."/>
            <person name="Takahashi F."/>
            <person name="Nishimura Y."/>
            <person name="Kawachi M."/>
            <person name="Noguchi H."/>
            <person name="Minakuchi Y."/>
            <person name="Umen J.G."/>
            <person name="Toyoda A."/>
            <person name="Nozaki H."/>
        </authorList>
    </citation>
    <scope>NUCLEOTIDE SEQUENCE</scope>
    <source>
        <strain evidence="3">NIES-3780</strain>
    </source>
</reference>
<dbReference type="InterPro" id="IPR022384">
    <property type="entry name" value="FormiminoTrfase_cat_dom_sf"/>
</dbReference>
<organism evidence="3 4">
    <name type="scientific">Volvox africanus</name>
    <dbReference type="NCBI Taxonomy" id="51714"/>
    <lineage>
        <taxon>Eukaryota</taxon>
        <taxon>Viridiplantae</taxon>
        <taxon>Chlorophyta</taxon>
        <taxon>core chlorophytes</taxon>
        <taxon>Chlorophyceae</taxon>
        <taxon>CS clade</taxon>
        <taxon>Chlamydomonadales</taxon>
        <taxon>Volvocaceae</taxon>
        <taxon>Volvox</taxon>
    </lineage>
</organism>
<dbReference type="GO" id="GO:0016740">
    <property type="term" value="F:transferase activity"/>
    <property type="evidence" value="ECO:0007669"/>
    <property type="project" value="InterPro"/>
</dbReference>
<keyword evidence="4" id="KW-1185">Reference proteome</keyword>
<dbReference type="PANTHER" id="PTHR12234">
    <property type="entry name" value="FORMIMINOTRANSFERASE-CYCLODEAMINASE"/>
    <property type="match status" value="1"/>
</dbReference>
<evidence type="ECO:0000256" key="1">
    <source>
        <dbReference type="SAM" id="MobiDB-lite"/>
    </source>
</evidence>
<proteinExistence type="predicted"/>
<dbReference type="InterPro" id="IPR051623">
    <property type="entry name" value="FTCD"/>
</dbReference>
<dbReference type="GO" id="GO:0005542">
    <property type="term" value="F:folic acid binding"/>
    <property type="evidence" value="ECO:0007669"/>
    <property type="project" value="InterPro"/>
</dbReference>
<feature type="compositionally biased region" description="Gly residues" evidence="1">
    <location>
        <begin position="230"/>
        <end position="239"/>
    </location>
</feature>
<gene>
    <name evidence="3" type="ORF">Vafri_20953</name>
</gene>
<feature type="compositionally biased region" description="Basic residues" evidence="1">
    <location>
        <begin position="187"/>
        <end position="197"/>
    </location>
</feature>
<dbReference type="EMBL" id="BNCO01000101">
    <property type="protein sequence ID" value="GIL67603.1"/>
    <property type="molecule type" value="Genomic_DNA"/>
</dbReference>
<feature type="region of interest" description="Disordered" evidence="1">
    <location>
        <begin position="187"/>
        <end position="250"/>
    </location>
</feature>
<dbReference type="InterPro" id="IPR037070">
    <property type="entry name" value="Formiminotransferase_C_sf"/>
</dbReference>
<evidence type="ECO:0000313" key="3">
    <source>
        <dbReference type="EMBL" id="GIL67603.1"/>
    </source>
</evidence>
<dbReference type="Proteomes" id="UP000747399">
    <property type="component" value="Unassembled WGS sequence"/>
</dbReference>
<protein>
    <recommendedName>
        <fullName evidence="2">Formiminotransferase N-terminal subdomain domain-containing protein</fullName>
    </recommendedName>
</protein>
<dbReference type="SMART" id="SM01222">
    <property type="entry name" value="FTCD_N"/>
    <property type="match status" value="1"/>
</dbReference>
<dbReference type="PANTHER" id="PTHR12234:SF1">
    <property type="entry name" value="FORMIMINOTRANSFERASE N-TERMINAL SUBDOMAIN-CONTAINING PROTEIN"/>
    <property type="match status" value="1"/>
</dbReference>
<dbReference type="Pfam" id="PF07837">
    <property type="entry name" value="FTCD_N"/>
    <property type="match status" value="1"/>
</dbReference>
<dbReference type="InterPro" id="IPR012886">
    <property type="entry name" value="Formiminotransferase_N"/>
</dbReference>
<comment type="caution">
    <text evidence="3">The sequence shown here is derived from an EMBL/GenBank/DDBJ whole genome shotgun (WGS) entry which is preliminary data.</text>
</comment>
<dbReference type="AlphaFoldDB" id="A0A8J4BSK5"/>
<feature type="compositionally biased region" description="Basic and acidic residues" evidence="1">
    <location>
        <begin position="198"/>
        <end position="207"/>
    </location>
</feature>
<sequence length="500" mass="55055">MHAVNLFGTKGQVCPDLQNNNTFANCKFQVHVTRNVHSIMKLCRSWLQSFFADYCSRRCTPYFALRSYASMHRHEIDSALGCNVYISEGRNKNVINRLQAEADATQGVALANVFVDAPYNRTGFTLVSTQADRVLDLRSHAATHPRLGVVDHISLHPLGSLVRRSSTHPHPAPAPWPLLPEDHYYHHHHHHQYKHRHDNNIPHESHQSHHHHHHRHQQQQQVQHTHQQESGGGGGGGSAGHDTVWEPPSPGLTGLAVAASCAQYIAWHLSQEMEVEDLSPLSAAATVAAAKLKPAPALPVYLYGYAHPSRRCLSEVRRQLGYFRRAADGGWGGGSGASSSNPQVQQQMLPDPNDIMQFPPDLGPVEPPPQSGLLTIGAVPWVTNYNVPLQDVDLEEAKWLARAVSERGGGLPGVEAMALKHDDDTVEVACNLLDETRSTPHAVQARLEALASSRGLDQWAVLWGYRTNKTPEELLHMAAAALAAKAVVERRRTSSQSSSS</sequence>
<dbReference type="Gene3D" id="3.30.70.670">
    <property type="entry name" value="Formiminotransferase, C-terminal subdomain"/>
    <property type="match status" value="1"/>
</dbReference>
<evidence type="ECO:0000313" key="4">
    <source>
        <dbReference type="Proteomes" id="UP000747399"/>
    </source>
</evidence>